<comment type="caution">
    <text evidence="3">The sequence shown here is derived from an EMBL/GenBank/DDBJ whole genome shotgun (WGS) entry which is preliminary data.</text>
</comment>
<dbReference type="AlphaFoldDB" id="A0AAW1JK81"/>
<keyword evidence="4" id="KW-1185">Reference proteome</keyword>
<accession>A0AAW1JK81</accession>
<dbReference type="InterPro" id="IPR050563">
    <property type="entry name" value="4-hydroxybenzoyl-CoA_TE"/>
</dbReference>
<comment type="similarity">
    <text evidence="1">Belongs to the 4-hydroxybenzoyl-CoA thioesterase family.</text>
</comment>
<dbReference type="CDD" id="cd00586">
    <property type="entry name" value="4HBT"/>
    <property type="match status" value="1"/>
</dbReference>
<reference evidence="3" key="1">
    <citation type="submission" date="2024-03" db="EMBL/GenBank/DDBJ databases">
        <title>WGS assembly of Saponaria officinalis var. Norfolk2.</title>
        <authorList>
            <person name="Jenkins J."/>
            <person name="Shu S."/>
            <person name="Grimwood J."/>
            <person name="Barry K."/>
            <person name="Goodstein D."/>
            <person name="Schmutz J."/>
            <person name="Leebens-Mack J."/>
            <person name="Osbourn A."/>
        </authorList>
    </citation>
    <scope>NUCLEOTIDE SEQUENCE [LARGE SCALE GENOMIC DNA]</scope>
    <source>
        <strain evidence="3">JIC</strain>
    </source>
</reference>
<dbReference type="SUPFAM" id="SSF54637">
    <property type="entry name" value="Thioesterase/thiol ester dehydrase-isomerase"/>
    <property type="match status" value="1"/>
</dbReference>
<gene>
    <name evidence="3" type="ORF">RND81_07G022300</name>
</gene>
<dbReference type="PANTHER" id="PTHR31793:SF27">
    <property type="entry name" value="NOVEL THIOESTERASE SUPERFAMILY DOMAIN AND SAPOSIN A-TYPE DOMAIN CONTAINING PROTEIN (0610012H03RIK)"/>
    <property type="match status" value="1"/>
</dbReference>
<evidence type="ECO:0000256" key="2">
    <source>
        <dbReference type="ARBA" id="ARBA00022801"/>
    </source>
</evidence>
<dbReference type="Gene3D" id="3.10.129.10">
    <property type="entry name" value="Hotdog Thioesterase"/>
    <property type="match status" value="1"/>
</dbReference>
<dbReference type="GO" id="GO:0016297">
    <property type="term" value="F:fatty acyl-[ACP] hydrolase activity"/>
    <property type="evidence" value="ECO:0007669"/>
    <property type="project" value="TreeGrafter"/>
</dbReference>
<dbReference type="PANTHER" id="PTHR31793">
    <property type="entry name" value="4-HYDROXYBENZOYL-COA THIOESTERASE FAMILY MEMBER"/>
    <property type="match status" value="1"/>
</dbReference>
<evidence type="ECO:0000256" key="1">
    <source>
        <dbReference type="ARBA" id="ARBA00005953"/>
    </source>
</evidence>
<evidence type="ECO:0000313" key="4">
    <source>
        <dbReference type="Proteomes" id="UP001443914"/>
    </source>
</evidence>
<protein>
    <submittedName>
        <fullName evidence="3">Uncharacterized protein</fullName>
    </submittedName>
</protein>
<dbReference type="EMBL" id="JBDFQZ010000007">
    <property type="protein sequence ID" value="KAK9704949.1"/>
    <property type="molecule type" value="Genomic_DNA"/>
</dbReference>
<organism evidence="3 4">
    <name type="scientific">Saponaria officinalis</name>
    <name type="common">Common soapwort</name>
    <name type="synonym">Lychnis saponaria</name>
    <dbReference type="NCBI Taxonomy" id="3572"/>
    <lineage>
        <taxon>Eukaryota</taxon>
        <taxon>Viridiplantae</taxon>
        <taxon>Streptophyta</taxon>
        <taxon>Embryophyta</taxon>
        <taxon>Tracheophyta</taxon>
        <taxon>Spermatophyta</taxon>
        <taxon>Magnoliopsida</taxon>
        <taxon>eudicotyledons</taxon>
        <taxon>Gunneridae</taxon>
        <taxon>Pentapetalae</taxon>
        <taxon>Caryophyllales</taxon>
        <taxon>Caryophyllaceae</taxon>
        <taxon>Caryophylleae</taxon>
        <taxon>Saponaria</taxon>
    </lineage>
</organism>
<dbReference type="Pfam" id="PF13279">
    <property type="entry name" value="4HBT_2"/>
    <property type="match status" value="1"/>
</dbReference>
<keyword evidence="2" id="KW-0378">Hydrolase</keyword>
<dbReference type="InterPro" id="IPR029069">
    <property type="entry name" value="HotDog_dom_sf"/>
</dbReference>
<dbReference type="GO" id="GO:0009507">
    <property type="term" value="C:chloroplast"/>
    <property type="evidence" value="ECO:0007669"/>
    <property type="project" value="TreeGrafter"/>
</dbReference>
<dbReference type="Proteomes" id="UP001443914">
    <property type="component" value="Unassembled WGS sequence"/>
</dbReference>
<evidence type="ECO:0000313" key="3">
    <source>
        <dbReference type="EMBL" id="KAK9704949.1"/>
    </source>
</evidence>
<proteinExistence type="inferred from homology"/>
<name>A0AAW1JK81_SAPOF</name>
<sequence>MSHAIVTGVTPMHVTTNIMSRDTFTFFNPSHQSAVTKSPWLTVNGGLLVGLCNRRSLGPAHVLNGLPSVDLGNNLGLSDFVEIELKVRDYEVDQYGVVNNAVYSSYCQHAHHELLVSFGMNLEGTGRSQPIAVSDLSFKFLAPLRNRDKFVLKSRVSHFSLARIFIEHFIYKLPNYEPILEAKSTLVWLDESHRPVRIPSDLKYKLTQLGLYK</sequence>